<evidence type="ECO:0000256" key="7">
    <source>
        <dbReference type="SAM" id="Phobius"/>
    </source>
</evidence>
<dbReference type="EMBL" id="HG937691">
    <property type="protein sequence ID" value="CDP33427.1"/>
    <property type="molecule type" value="Genomic_DNA"/>
</dbReference>
<evidence type="ECO:0000256" key="2">
    <source>
        <dbReference type="ARBA" id="ARBA00005587"/>
    </source>
</evidence>
<evidence type="ECO:0000256" key="5">
    <source>
        <dbReference type="ARBA" id="ARBA00023136"/>
    </source>
</evidence>
<dbReference type="PhylomeDB" id="A0A060T3E7"/>
<dbReference type="GO" id="GO:0005886">
    <property type="term" value="C:plasma membrane"/>
    <property type="evidence" value="ECO:0007669"/>
    <property type="project" value="TreeGrafter"/>
</dbReference>
<dbReference type="NCBIfam" id="NF038013">
    <property type="entry name" value="AceTr_1"/>
    <property type="match status" value="1"/>
</dbReference>
<sequence length="267" mass="29314">MSSTEVDLEKGITSHHRDVSPLEDESPKIHRVHTSGKNNEILHIGDMAVYKEDLMTVFGEGTYKSGSHQFGNPMPLGMVAFGLSSIMTGFFNAQAQGVTVPNIMVGTALFFGGMVQILVAMWELAVGETFGATTFATYGSYYLSYGAILTKSFGVAEAYAAEPHMMNKALGLFCLAWTLLTFVYMLLVFKGPMELSILFICIFMSFLLSTISYLIGNQACMTAGAVFTVVLGFDGFYLAYLMLANPENAFLRPKPIFFPWSHKPKGF</sequence>
<feature type="transmembrane region" description="Helical" evidence="7">
    <location>
        <begin position="195"/>
        <end position="216"/>
    </location>
</feature>
<comment type="subcellular location">
    <subcellularLocation>
        <location evidence="1">Membrane</location>
        <topology evidence="1">Multi-pass membrane protein</topology>
    </subcellularLocation>
</comment>
<feature type="transmembrane region" description="Helical" evidence="7">
    <location>
        <begin position="169"/>
        <end position="189"/>
    </location>
</feature>
<keyword evidence="4 7" id="KW-1133">Transmembrane helix</keyword>
<evidence type="ECO:0000256" key="3">
    <source>
        <dbReference type="ARBA" id="ARBA00022692"/>
    </source>
</evidence>
<gene>
    <name evidence="8" type="ORF">GNLVRS02_ARAD1A09152g</name>
</gene>
<dbReference type="GO" id="GO:0015123">
    <property type="term" value="F:acetate transmembrane transporter activity"/>
    <property type="evidence" value="ECO:0007669"/>
    <property type="project" value="TreeGrafter"/>
</dbReference>
<protein>
    <submittedName>
        <fullName evidence="8">ARAD1A09152p</fullName>
    </submittedName>
</protein>
<feature type="transmembrane region" description="Helical" evidence="7">
    <location>
        <begin position="74"/>
        <end position="91"/>
    </location>
</feature>
<proteinExistence type="inferred from homology"/>
<dbReference type="PANTHER" id="PTHR31123:SF3">
    <property type="entry name" value="AMMONIA TRANSPORT OUTWARD PROTEIN 3"/>
    <property type="match status" value="1"/>
</dbReference>
<feature type="transmembrane region" description="Helical" evidence="7">
    <location>
        <begin position="103"/>
        <end position="122"/>
    </location>
</feature>
<feature type="compositionally biased region" description="Basic and acidic residues" evidence="6">
    <location>
        <begin position="7"/>
        <end position="28"/>
    </location>
</feature>
<accession>A0A060T3E7</accession>
<organism evidence="8">
    <name type="scientific">Blastobotrys adeninivorans</name>
    <name type="common">Yeast</name>
    <name type="synonym">Arxula adeninivorans</name>
    <dbReference type="NCBI Taxonomy" id="409370"/>
    <lineage>
        <taxon>Eukaryota</taxon>
        <taxon>Fungi</taxon>
        <taxon>Dikarya</taxon>
        <taxon>Ascomycota</taxon>
        <taxon>Saccharomycotina</taxon>
        <taxon>Dipodascomycetes</taxon>
        <taxon>Dipodascales</taxon>
        <taxon>Trichomonascaceae</taxon>
        <taxon>Blastobotrys</taxon>
    </lineage>
</organism>
<comment type="similarity">
    <text evidence="2">Belongs to the acetate uptake transporter (AceTr) (TC 2.A.96) family.</text>
</comment>
<evidence type="ECO:0000256" key="6">
    <source>
        <dbReference type="SAM" id="MobiDB-lite"/>
    </source>
</evidence>
<evidence type="ECO:0000256" key="4">
    <source>
        <dbReference type="ARBA" id="ARBA00022989"/>
    </source>
</evidence>
<dbReference type="InterPro" id="IPR000791">
    <property type="entry name" value="Gpr1/Fun34/SatP-like"/>
</dbReference>
<reference evidence="8" key="1">
    <citation type="submission" date="2014-02" db="EMBL/GenBank/DDBJ databases">
        <authorList>
            <person name="Genoscope - CEA"/>
        </authorList>
    </citation>
    <scope>NUCLEOTIDE SEQUENCE</scope>
    <source>
        <strain evidence="8">LS3</strain>
    </source>
</reference>
<evidence type="ECO:0000256" key="1">
    <source>
        <dbReference type="ARBA" id="ARBA00004141"/>
    </source>
</evidence>
<dbReference type="InterPro" id="IPR051633">
    <property type="entry name" value="AceTr"/>
</dbReference>
<dbReference type="Pfam" id="PF01184">
    <property type="entry name" value="Gpr1_Fun34_YaaH"/>
    <property type="match status" value="1"/>
</dbReference>
<dbReference type="AlphaFoldDB" id="A0A060T3E7"/>
<feature type="region of interest" description="Disordered" evidence="6">
    <location>
        <begin position="1"/>
        <end position="30"/>
    </location>
</feature>
<evidence type="ECO:0000313" key="8">
    <source>
        <dbReference type="EMBL" id="CDP33427.1"/>
    </source>
</evidence>
<reference evidence="8" key="2">
    <citation type="submission" date="2014-06" db="EMBL/GenBank/DDBJ databases">
        <title>The complete genome of Blastobotrys (Arxula) adeninivorans LS3 - a yeast of biotechnological interest.</title>
        <authorList>
            <person name="Kunze G."/>
            <person name="Gaillardin C."/>
            <person name="Czernicka M."/>
            <person name="Durrens P."/>
            <person name="Martin T."/>
            <person name="Boer E."/>
            <person name="Gabaldon T."/>
            <person name="Cruz J."/>
            <person name="Talla E."/>
            <person name="Marck C."/>
            <person name="Goffeau A."/>
            <person name="Barbe V."/>
            <person name="Baret P."/>
            <person name="Baronian K."/>
            <person name="Beier S."/>
            <person name="Bleykasten C."/>
            <person name="Bode R."/>
            <person name="Casaregola S."/>
            <person name="Despons L."/>
            <person name="Fairhead C."/>
            <person name="Giersberg M."/>
            <person name="Gierski P."/>
            <person name="Hahnel U."/>
            <person name="Hartmann A."/>
            <person name="Jankowska D."/>
            <person name="Jubin C."/>
            <person name="Jung P."/>
            <person name="Lafontaine I."/>
            <person name="Leh-Louis V."/>
            <person name="Lemaire M."/>
            <person name="Marcet-Houben M."/>
            <person name="Mascher M."/>
            <person name="Morel G."/>
            <person name="Richard G.-F."/>
            <person name="Riechen J."/>
            <person name="Sacerdot C."/>
            <person name="Sarkar A."/>
            <person name="Savel G."/>
            <person name="Schacherer J."/>
            <person name="Sherman D."/>
            <person name="Straub M.-L."/>
            <person name="Stein N."/>
            <person name="Thierry A."/>
            <person name="Trautwein-Schult A."/>
            <person name="Westhof E."/>
            <person name="Worch S."/>
            <person name="Dujon B."/>
            <person name="Souciet J.-L."/>
            <person name="Wincker P."/>
            <person name="Scholz U."/>
            <person name="Neuveglise N."/>
        </authorList>
    </citation>
    <scope>NUCLEOTIDE SEQUENCE</scope>
    <source>
        <strain evidence="8">LS3</strain>
    </source>
</reference>
<feature type="transmembrane region" description="Helical" evidence="7">
    <location>
        <begin position="223"/>
        <end position="243"/>
    </location>
</feature>
<keyword evidence="3 7" id="KW-0812">Transmembrane</keyword>
<keyword evidence="5 7" id="KW-0472">Membrane</keyword>
<dbReference type="PANTHER" id="PTHR31123">
    <property type="entry name" value="ACCUMULATION OF DYADS PROTEIN 2-RELATED"/>
    <property type="match status" value="1"/>
</dbReference>
<name>A0A060T3E7_BLAAD</name>